<feature type="transmembrane region" description="Helical" evidence="7">
    <location>
        <begin position="100"/>
        <end position="119"/>
    </location>
</feature>
<feature type="compositionally biased region" description="Basic and acidic residues" evidence="6">
    <location>
        <begin position="845"/>
        <end position="860"/>
    </location>
</feature>
<organism evidence="9 10">
    <name type="scientific">Bacillus cereus</name>
    <dbReference type="NCBI Taxonomy" id="1396"/>
    <lineage>
        <taxon>Bacteria</taxon>
        <taxon>Bacillati</taxon>
        <taxon>Bacillota</taxon>
        <taxon>Bacilli</taxon>
        <taxon>Bacillales</taxon>
        <taxon>Bacillaceae</taxon>
        <taxon>Bacillus</taxon>
        <taxon>Bacillus cereus group</taxon>
    </lineage>
</organism>
<evidence type="ECO:0000256" key="1">
    <source>
        <dbReference type="ARBA" id="ARBA00004651"/>
    </source>
</evidence>
<dbReference type="AlphaFoldDB" id="A0AA44TDQ4"/>
<dbReference type="EMBL" id="NVBO01000317">
    <property type="protein sequence ID" value="PFR89394.1"/>
    <property type="molecule type" value="Genomic_DNA"/>
</dbReference>
<proteinExistence type="predicted"/>
<dbReference type="PANTHER" id="PTHR37937:SF1">
    <property type="entry name" value="CONJUGATIVE TRANSFER: DNA TRANSPORT"/>
    <property type="match status" value="1"/>
</dbReference>
<dbReference type="PANTHER" id="PTHR37937">
    <property type="entry name" value="CONJUGATIVE TRANSFER: DNA TRANSPORT"/>
    <property type="match status" value="1"/>
</dbReference>
<evidence type="ECO:0000256" key="6">
    <source>
        <dbReference type="SAM" id="MobiDB-lite"/>
    </source>
</evidence>
<feature type="transmembrane region" description="Helical" evidence="7">
    <location>
        <begin position="186"/>
        <end position="206"/>
    </location>
</feature>
<feature type="transmembrane region" description="Helical" evidence="7">
    <location>
        <begin position="51"/>
        <end position="68"/>
    </location>
</feature>
<comment type="subcellular location">
    <subcellularLocation>
        <location evidence="1">Cell membrane</location>
        <topology evidence="1">Multi-pass membrane protein</topology>
    </subcellularLocation>
</comment>
<feature type="transmembrane region" description="Helical" evidence="7">
    <location>
        <begin position="131"/>
        <end position="149"/>
    </location>
</feature>
<evidence type="ECO:0000256" key="2">
    <source>
        <dbReference type="ARBA" id="ARBA00022475"/>
    </source>
</evidence>
<keyword evidence="3 7" id="KW-0812">Transmembrane</keyword>
<feature type="region of interest" description="Disordered" evidence="6">
    <location>
        <begin position="837"/>
        <end position="861"/>
    </location>
</feature>
<protein>
    <submittedName>
        <fullName evidence="9">Conjugal transfer protein TraG</fullName>
    </submittedName>
</protein>
<dbReference type="InterPro" id="IPR051539">
    <property type="entry name" value="T4SS-coupling_protein"/>
</dbReference>
<dbReference type="SUPFAM" id="SSF52540">
    <property type="entry name" value="P-loop containing nucleoside triphosphate hydrolases"/>
    <property type="match status" value="1"/>
</dbReference>
<evidence type="ECO:0000256" key="5">
    <source>
        <dbReference type="ARBA" id="ARBA00023136"/>
    </source>
</evidence>
<reference evidence="9 10" key="1">
    <citation type="submission" date="2017-09" db="EMBL/GenBank/DDBJ databases">
        <title>Large-scale bioinformatics analysis of Bacillus genomes uncovers conserved roles of natural products in bacterial physiology.</title>
        <authorList>
            <consortium name="Agbiome Team Llc"/>
            <person name="Bleich R.M."/>
            <person name="Grubbs K.J."/>
            <person name="Santa Maria K.C."/>
            <person name="Allen S.E."/>
            <person name="Farag S."/>
            <person name="Shank E.A."/>
            <person name="Bowers A."/>
        </authorList>
    </citation>
    <scope>NUCLEOTIDE SEQUENCE [LARGE SCALE GENOMIC DNA]</scope>
    <source>
        <strain evidence="9 10">AFS067272</strain>
    </source>
</reference>
<dbReference type="InterPro" id="IPR027417">
    <property type="entry name" value="P-loop_NTPase"/>
</dbReference>
<feature type="compositionally biased region" description="Basic and acidic residues" evidence="6">
    <location>
        <begin position="1011"/>
        <end position="1026"/>
    </location>
</feature>
<dbReference type="Pfam" id="PF12696">
    <property type="entry name" value="TraG-D_C"/>
    <property type="match status" value="1"/>
</dbReference>
<feature type="domain" description="TraD/TraG TraM recognition site" evidence="8">
    <location>
        <begin position="609"/>
        <end position="730"/>
    </location>
</feature>
<evidence type="ECO:0000256" key="4">
    <source>
        <dbReference type="ARBA" id="ARBA00022989"/>
    </source>
</evidence>
<evidence type="ECO:0000259" key="8">
    <source>
        <dbReference type="Pfam" id="PF12696"/>
    </source>
</evidence>
<name>A0AA44TDQ4_BACCE</name>
<evidence type="ECO:0000313" key="9">
    <source>
        <dbReference type="EMBL" id="PFR89394.1"/>
    </source>
</evidence>
<dbReference type="InterPro" id="IPR032689">
    <property type="entry name" value="TraG-D_C"/>
</dbReference>
<dbReference type="CDD" id="cd01127">
    <property type="entry name" value="TrwB_TraG_TraD_VirD4"/>
    <property type="match status" value="1"/>
</dbReference>
<feature type="region of interest" description="Disordered" evidence="6">
    <location>
        <begin position="1"/>
        <end position="29"/>
    </location>
</feature>
<evidence type="ECO:0000256" key="7">
    <source>
        <dbReference type="SAM" id="Phobius"/>
    </source>
</evidence>
<dbReference type="GO" id="GO:0005886">
    <property type="term" value="C:plasma membrane"/>
    <property type="evidence" value="ECO:0007669"/>
    <property type="project" value="UniProtKB-SubCell"/>
</dbReference>
<feature type="region of interest" description="Disordered" evidence="6">
    <location>
        <begin position="973"/>
        <end position="1026"/>
    </location>
</feature>
<evidence type="ECO:0000256" key="3">
    <source>
        <dbReference type="ARBA" id="ARBA00022692"/>
    </source>
</evidence>
<dbReference type="Proteomes" id="UP000226357">
    <property type="component" value="Unassembled WGS sequence"/>
</dbReference>
<dbReference type="RefSeq" id="WP_098523405.1">
    <property type="nucleotide sequence ID" value="NZ_NUYJ01000087.1"/>
</dbReference>
<keyword evidence="5 7" id="KW-0472">Membrane</keyword>
<sequence length="1026" mass="117627">MEKAVQKNVDANPPPGEKPSKTKSKKDSKQKSITLTIDVTKSWKYRVAARSSFYIVTLLLLLAWYFAFRGMYKYLTFWSIQIGHPLPTIGIFGNPFDTHFYIETFFSFWILIYSWQLSTKIKTYQEIKRRWFVFGMMLLGIIMQYLWAFSVPLAKIFIPFLNSKANEVSLHDKGLEDTMISNFSNVMHLVFSIPVIIIILVLLWLFKIVYEHKKELLEDFKQWEYVFKVPGWLLSFMSDDRQRKLAAALHQFFTEKDPSQLPEPDIYLGPNSDTREMVVIQGKSLTLNVMIIGNIGTGKSAALGLPMANQLLDYMASMINNFKALYEREDYHTEAVKGSQVNGITVIEPSNDFCQNVYKFVLAHKIPESAVFYLDPTNPDTPSINFVHGPVDKVAEMLCSVLTGLSDNGAGNPFFIQSERSHLKQHIYLLKLHNPTFDARFEHLIDMYNDANLVFNMHLSLKERLPHDIEAIADRDERNHWRIVKQIDEWFDLNYVPEIFGGRGGGEIVYHTEGKYYGQPKIIDKQETFVRGLRNTLNDISAQPLLRRVLCGPSTFDFEKHFEFGGVLLINTAKGELSDLSDVFGKLCLYAVQNATFRRKPNVSPYHPVIVDEFADYIYKAFRSFPAQSRKYKTPLIVIAQTVSQLAIEHGPRFMDTLLGTFRNKLVYGDVTTEDATLFSKLMGTKTIYEAREGDQEVDMVTAETKTQSTRKTSYSYSKKEVPILSENDILIQKAFQCAAKIVKDNAPKPGVQVNANFVPKEQYTTAKIQVNEEAAQYWLKIRAESLNHEIPYQDYVQDTDIDSNEQVSEDVNITTVSTNGANSWLQTLNPDTYDSYSNNETEVDTPKTEILQTDREKPKKPAPIFKTEELISSTTVIAASQDESTFTPDTLVTRRSERIPVQSEIVIKKKAEPVEEKRIEKHTPHYREPAYTSTIPIVPQEQELQRKAEIHGKNTTANLTLQWLTQMNAAAQEQTENHEDMLTSSLSNTIEEKESRIRKRKTAKLTPESEEIKDSLTKFIEDDTK</sequence>
<comment type="caution">
    <text evidence="9">The sequence shown here is derived from an EMBL/GenBank/DDBJ whole genome shotgun (WGS) entry which is preliminary data.</text>
</comment>
<accession>A0AA44TDQ4</accession>
<keyword evidence="4 7" id="KW-1133">Transmembrane helix</keyword>
<gene>
    <name evidence="9" type="ORF">COK38_24700</name>
</gene>
<keyword evidence="2" id="KW-1003">Cell membrane</keyword>
<dbReference type="Gene3D" id="3.40.50.300">
    <property type="entry name" value="P-loop containing nucleotide triphosphate hydrolases"/>
    <property type="match status" value="1"/>
</dbReference>
<evidence type="ECO:0000313" key="10">
    <source>
        <dbReference type="Proteomes" id="UP000226357"/>
    </source>
</evidence>